<reference evidence="2 3" key="1">
    <citation type="submission" date="2015-08" db="EMBL/GenBank/DDBJ databases">
        <title>Next Generation Sequencing and Analysis of the Genome of Puccinia sorghi L Schw, the Causal Agent of Maize Common Rust.</title>
        <authorList>
            <person name="Rochi L."/>
            <person name="Burguener G."/>
            <person name="Darino M."/>
            <person name="Turjanski A."/>
            <person name="Kreff E."/>
            <person name="Dieguez M.J."/>
            <person name="Sacco F."/>
        </authorList>
    </citation>
    <scope>NUCLEOTIDE SEQUENCE [LARGE SCALE GENOMIC DNA]</scope>
    <source>
        <strain evidence="2 3">RO10H11247</strain>
    </source>
</reference>
<accession>A0A0L6V168</accession>
<sequence length="158" mass="18307">MQGHIQFIHQISPQHPYRLGVPLINLIQIHCFKKEHHYYSISQNQIKSLLFLMQITVHNKLSLIMDKQATKTEAFDTLQLNFQGLMRFWQVNLLESLVDTKTAPAPTDIAALQLLFNKIFELFSKKSDARTDHERSRHKGAEPTGGTRRTVPFNIAER</sequence>
<name>A0A0L6V168_9BASI</name>
<evidence type="ECO:0000313" key="2">
    <source>
        <dbReference type="EMBL" id="KNZ53870.1"/>
    </source>
</evidence>
<keyword evidence="3" id="KW-1185">Reference proteome</keyword>
<dbReference type="EMBL" id="LAVV01008073">
    <property type="protein sequence ID" value="KNZ53870.1"/>
    <property type="molecule type" value="Genomic_DNA"/>
</dbReference>
<proteinExistence type="predicted"/>
<evidence type="ECO:0000256" key="1">
    <source>
        <dbReference type="SAM" id="MobiDB-lite"/>
    </source>
</evidence>
<dbReference type="Proteomes" id="UP000037035">
    <property type="component" value="Unassembled WGS sequence"/>
</dbReference>
<gene>
    <name evidence="2" type="ORF">VP01_3113g1</name>
</gene>
<dbReference type="AlphaFoldDB" id="A0A0L6V168"/>
<feature type="compositionally biased region" description="Basic and acidic residues" evidence="1">
    <location>
        <begin position="130"/>
        <end position="141"/>
    </location>
</feature>
<comment type="caution">
    <text evidence="2">The sequence shown here is derived from an EMBL/GenBank/DDBJ whole genome shotgun (WGS) entry which is preliminary data.</text>
</comment>
<evidence type="ECO:0000313" key="3">
    <source>
        <dbReference type="Proteomes" id="UP000037035"/>
    </source>
</evidence>
<feature type="region of interest" description="Disordered" evidence="1">
    <location>
        <begin position="130"/>
        <end position="158"/>
    </location>
</feature>
<organism evidence="2 3">
    <name type="scientific">Puccinia sorghi</name>
    <dbReference type="NCBI Taxonomy" id="27349"/>
    <lineage>
        <taxon>Eukaryota</taxon>
        <taxon>Fungi</taxon>
        <taxon>Dikarya</taxon>
        <taxon>Basidiomycota</taxon>
        <taxon>Pucciniomycotina</taxon>
        <taxon>Pucciniomycetes</taxon>
        <taxon>Pucciniales</taxon>
        <taxon>Pucciniaceae</taxon>
        <taxon>Puccinia</taxon>
    </lineage>
</organism>
<dbReference type="VEuPathDB" id="FungiDB:VP01_3113g1"/>
<protein>
    <submittedName>
        <fullName evidence="2">Uncharacterized protein</fullName>
    </submittedName>
</protein>